<dbReference type="EMBL" id="JAVHNR010000001">
    <property type="protein sequence ID" value="KAK6356178.1"/>
    <property type="molecule type" value="Genomic_DNA"/>
</dbReference>
<keyword evidence="2" id="KW-1185">Reference proteome</keyword>
<reference evidence="1 2" key="1">
    <citation type="submission" date="2019-10" db="EMBL/GenBank/DDBJ databases">
        <authorList>
            <person name="Palmer J.M."/>
        </authorList>
    </citation>
    <scope>NUCLEOTIDE SEQUENCE [LARGE SCALE GENOMIC DNA]</scope>
    <source>
        <strain evidence="1 2">TWF718</strain>
    </source>
</reference>
<gene>
    <name evidence="1" type="ORF">TWF718_000550</name>
</gene>
<evidence type="ECO:0000313" key="1">
    <source>
        <dbReference type="EMBL" id="KAK6356178.1"/>
    </source>
</evidence>
<accession>A0AAN8MZV1</accession>
<sequence length="111" mass="12059">MHAVPCLILYYIDSNLTSPHPARSNSSPKISPDLSSSRTYTACIYNPAKLPVEAFKFGFTVRLSVAVEFAINIPPNNTPASPLSSLFLFLSPSTSSLLPSFFSSHRPSQPT</sequence>
<comment type="caution">
    <text evidence="1">The sequence shown here is derived from an EMBL/GenBank/DDBJ whole genome shotgun (WGS) entry which is preliminary data.</text>
</comment>
<proteinExistence type="predicted"/>
<evidence type="ECO:0000313" key="2">
    <source>
        <dbReference type="Proteomes" id="UP001313282"/>
    </source>
</evidence>
<organism evidence="1 2">
    <name type="scientific">Orbilia javanica</name>
    <dbReference type="NCBI Taxonomy" id="47235"/>
    <lineage>
        <taxon>Eukaryota</taxon>
        <taxon>Fungi</taxon>
        <taxon>Dikarya</taxon>
        <taxon>Ascomycota</taxon>
        <taxon>Pezizomycotina</taxon>
        <taxon>Orbiliomycetes</taxon>
        <taxon>Orbiliales</taxon>
        <taxon>Orbiliaceae</taxon>
        <taxon>Orbilia</taxon>
    </lineage>
</organism>
<name>A0AAN8MZV1_9PEZI</name>
<dbReference type="Proteomes" id="UP001313282">
    <property type="component" value="Unassembled WGS sequence"/>
</dbReference>
<protein>
    <submittedName>
        <fullName evidence="1">Uncharacterized protein</fullName>
    </submittedName>
</protein>
<dbReference type="AlphaFoldDB" id="A0AAN8MZV1"/>